<dbReference type="InterPro" id="IPR007318">
    <property type="entry name" value="Phopholipid_MeTrfase"/>
</dbReference>
<evidence type="ECO:0000256" key="2">
    <source>
        <dbReference type="ARBA" id="ARBA00022692"/>
    </source>
</evidence>
<dbReference type="Gene3D" id="1.20.120.1630">
    <property type="match status" value="1"/>
</dbReference>
<gene>
    <name evidence="6" type="ORF">B1R32_110107</name>
</gene>
<dbReference type="GO" id="GO:0008168">
    <property type="term" value="F:methyltransferase activity"/>
    <property type="evidence" value="ECO:0007669"/>
    <property type="project" value="UniProtKB-KW"/>
</dbReference>
<dbReference type="GO" id="GO:0032259">
    <property type="term" value="P:methylation"/>
    <property type="evidence" value="ECO:0007669"/>
    <property type="project" value="UniProtKB-KW"/>
</dbReference>
<dbReference type="Pfam" id="PF04191">
    <property type="entry name" value="PEMT"/>
    <property type="match status" value="1"/>
</dbReference>
<comment type="subcellular location">
    <subcellularLocation>
        <location evidence="1">Endomembrane system</location>
        <topology evidence="1">Multi-pass membrane protein</topology>
    </subcellularLocation>
</comment>
<keyword evidence="7" id="KW-1185">Reference proteome</keyword>
<comment type="caution">
    <text evidence="6">The sequence shown here is derived from an EMBL/GenBank/DDBJ whole genome shotgun (WGS) entry which is preliminary data.</text>
</comment>
<evidence type="ECO:0000256" key="3">
    <source>
        <dbReference type="ARBA" id="ARBA00022989"/>
    </source>
</evidence>
<keyword evidence="4 5" id="KW-0472">Membrane</keyword>
<feature type="transmembrane region" description="Helical" evidence="5">
    <location>
        <begin position="88"/>
        <end position="105"/>
    </location>
</feature>
<organism evidence="6 7">
    <name type="scientific">Abditibacterium utsteinense</name>
    <dbReference type="NCBI Taxonomy" id="1960156"/>
    <lineage>
        <taxon>Bacteria</taxon>
        <taxon>Pseudomonadati</taxon>
        <taxon>Abditibacteriota</taxon>
        <taxon>Abditibacteriia</taxon>
        <taxon>Abditibacteriales</taxon>
        <taxon>Abditibacteriaceae</taxon>
        <taxon>Abditibacterium</taxon>
    </lineage>
</organism>
<evidence type="ECO:0000313" key="6">
    <source>
        <dbReference type="EMBL" id="PQV63641.1"/>
    </source>
</evidence>
<evidence type="ECO:0000256" key="5">
    <source>
        <dbReference type="SAM" id="Phobius"/>
    </source>
</evidence>
<dbReference type="GO" id="GO:0012505">
    <property type="term" value="C:endomembrane system"/>
    <property type="evidence" value="ECO:0007669"/>
    <property type="project" value="UniProtKB-SubCell"/>
</dbReference>
<dbReference type="InParanoid" id="A0A2S8SS57"/>
<keyword evidence="3 5" id="KW-1133">Transmembrane helix</keyword>
<feature type="transmembrane region" description="Helical" evidence="5">
    <location>
        <begin position="23"/>
        <end position="43"/>
    </location>
</feature>
<evidence type="ECO:0000313" key="7">
    <source>
        <dbReference type="Proteomes" id="UP000237684"/>
    </source>
</evidence>
<protein>
    <submittedName>
        <fullName evidence="6">Protein-S-isoprenylcysteine O-methyltransferase Ste14</fullName>
    </submittedName>
</protein>
<feature type="transmembrane region" description="Helical" evidence="5">
    <location>
        <begin position="111"/>
        <end position="128"/>
    </location>
</feature>
<dbReference type="OrthoDB" id="5471300at2"/>
<dbReference type="Proteomes" id="UP000237684">
    <property type="component" value="Unassembled WGS sequence"/>
</dbReference>
<dbReference type="AlphaFoldDB" id="A0A2S8SS57"/>
<reference evidence="6 7" key="1">
    <citation type="journal article" date="2018" name="Syst. Appl. Microbiol.">
        <title>Abditibacterium utsteinense sp. nov., the first cultivated member of candidate phylum FBP, isolated from ice-free Antarctic soil samples.</title>
        <authorList>
            <person name="Tahon G."/>
            <person name="Tytgat B."/>
            <person name="Lebbe L."/>
            <person name="Carlier A."/>
            <person name="Willems A."/>
        </authorList>
    </citation>
    <scope>NUCLEOTIDE SEQUENCE [LARGE SCALE GENOMIC DNA]</scope>
    <source>
        <strain evidence="6 7">LMG 29911</strain>
    </source>
</reference>
<evidence type="ECO:0000256" key="1">
    <source>
        <dbReference type="ARBA" id="ARBA00004127"/>
    </source>
</evidence>
<accession>A0A2S8SS57</accession>
<dbReference type="RefSeq" id="WP_105484052.1">
    <property type="nucleotide sequence ID" value="NZ_NIGF01000010.1"/>
</dbReference>
<keyword evidence="6" id="KW-0808">Transferase</keyword>
<evidence type="ECO:0000256" key="4">
    <source>
        <dbReference type="ARBA" id="ARBA00023136"/>
    </source>
</evidence>
<proteinExistence type="predicted"/>
<sequence length="214" mass="24524">MTESNSSTPQPTKRQLGFAGKPLVEKLKLIALFALIGLLIYRSEPIAKLFWPGAILTAIGALIRVWAGGHLTRDRRLAVSGPYQYTRNPFYLGRFCVLIGFALMSGLQNPFVWAIFLFGMAFFFFGYMPRKEKREGGRLEQLFGDQFRQYRQSVPSLFPRLSPYKDPFTPETRRWSRELFFGGTGEFSGNKELPTTLVTFVLIGLFLMRMLTQR</sequence>
<keyword evidence="2 5" id="KW-0812">Transmembrane</keyword>
<keyword evidence="6" id="KW-0489">Methyltransferase</keyword>
<feature type="transmembrane region" description="Helical" evidence="5">
    <location>
        <begin position="49"/>
        <end position="67"/>
    </location>
</feature>
<name>A0A2S8SS57_9BACT</name>
<dbReference type="EMBL" id="NIGF01000010">
    <property type="protein sequence ID" value="PQV63641.1"/>
    <property type="molecule type" value="Genomic_DNA"/>
</dbReference>